<proteinExistence type="inferred from homology"/>
<feature type="compositionally biased region" description="Basic and acidic residues" evidence="4">
    <location>
        <begin position="322"/>
        <end position="339"/>
    </location>
</feature>
<feature type="compositionally biased region" description="Basic and acidic residues" evidence="4">
    <location>
        <begin position="410"/>
        <end position="422"/>
    </location>
</feature>
<evidence type="ECO:0000259" key="5">
    <source>
        <dbReference type="Pfam" id="PF13178"/>
    </source>
</evidence>
<evidence type="ECO:0000256" key="3">
    <source>
        <dbReference type="ARBA" id="ARBA00024378"/>
    </source>
</evidence>
<reference evidence="6 7" key="1">
    <citation type="submission" date="2021-09" db="EMBL/GenBank/DDBJ databases">
        <title>Genomic insights and catalytic innovation underlie evolution of tropane alkaloids biosynthesis.</title>
        <authorList>
            <person name="Wang Y.-J."/>
            <person name="Tian T."/>
            <person name="Huang J.-P."/>
            <person name="Huang S.-X."/>
        </authorList>
    </citation>
    <scope>NUCLEOTIDE SEQUENCE [LARGE SCALE GENOMIC DNA]</scope>
    <source>
        <strain evidence="6">KIB-2018</strain>
        <tissue evidence="6">Leaf</tissue>
    </source>
</reference>
<dbReference type="SMART" id="SM00015">
    <property type="entry name" value="IQ"/>
    <property type="match status" value="3"/>
</dbReference>
<accession>A0AAV8T2I9</accession>
<dbReference type="PROSITE" id="PS50096">
    <property type="entry name" value="IQ"/>
    <property type="match status" value="2"/>
</dbReference>
<dbReference type="InterPro" id="IPR000048">
    <property type="entry name" value="IQ_motif_EF-hand-BS"/>
</dbReference>
<feature type="compositionally biased region" description="Polar residues" evidence="4">
    <location>
        <begin position="494"/>
        <end position="509"/>
    </location>
</feature>
<dbReference type="GO" id="GO:0005516">
    <property type="term" value="F:calmodulin binding"/>
    <property type="evidence" value="ECO:0007669"/>
    <property type="project" value="UniProtKB-KW"/>
</dbReference>
<dbReference type="Pfam" id="PF13178">
    <property type="entry name" value="DUF4005"/>
    <property type="match status" value="1"/>
</dbReference>
<comment type="subunit">
    <text evidence="3">Binds to multiple calmodulin (CaM) in the presence of Ca(2+) and CaM-like proteins.</text>
</comment>
<dbReference type="Gene3D" id="1.20.5.190">
    <property type="match status" value="1"/>
</dbReference>
<dbReference type="Pfam" id="PF00612">
    <property type="entry name" value="IQ"/>
    <property type="match status" value="3"/>
</dbReference>
<gene>
    <name evidence="6" type="ORF">K2173_021930</name>
</gene>
<dbReference type="PANTHER" id="PTHR32295:SF281">
    <property type="entry name" value="PROTEIN IQ-DOMAIN 31"/>
    <property type="match status" value="1"/>
</dbReference>
<dbReference type="CDD" id="cd23767">
    <property type="entry name" value="IQCD"/>
    <property type="match status" value="1"/>
</dbReference>
<evidence type="ECO:0000256" key="2">
    <source>
        <dbReference type="ARBA" id="ARBA00024341"/>
    </source>
</evidence>
<feature type="compositionally biased region" description="Basic and acidic residues" evidence="4">
    <location>
        <begin position="1"/>
        <end position="14"/>
    </location>
</feature>
<feature type="region of interest" description="Disordered" evidence="4">
    <location>
        <begin position="246"/>
        <end position="339"/>
    </location>
</feature>
<feature type="domain" description="DUF4005" evidence="5">
    <location>
        <begin position="441"/>
        <end position="519"/>
    </location>
</feature>
<feature type="region of interest" description="Disordered" evidence="4">
    <location>
        <begin position="1"/>
        <end position="27"/>
    </location>
</feature>
<evidence type="ECO:0000256" key="1">
    <source>
        <dbReference type="ARBA" id="ARBA00022860"/>
    </source>
</evidence>
<evidence type="ECO:0000313" key="6">
    <source>
        <dbReference type="EMBL" id="KAJ8760892.1"/>
    </source>
</evidence>
<name>A0AAV8T2I9_9ROSI</name>
<sequence>MAPTIGKEEKKQQGNKEVSIPPKAPLTDITANAPQESLLVAETGSELDQDHEVSANLPHDGVPVLNAVDNWNAEDICSTGNTERIKLYKAATRVQAAFRGYLDRHAFQTLKGIIGLQALIRGHLVRRQAAATLYSLLLIVKIQALARGQKVRRSAVGIDVRDKCSLEKLQGANCAESSRTKFSIVGEQLKENAFARKLLAAASSGRPICMHCDPGEPNSAWEWLERWTRSHIWEFHQQVKKNVNLKSKNKRENLGVNAKLGKPKTSVVRPSGANIRSSSGHSSSERHKQNLRKISNQPAESSPRHAQNGSEKLKTTLRKTFKSSEKAGERSEVDKNRTKRDVTKVSNIVSSLEVSKRSDSVDKMKDTVLKKSEVDKSSIAPAVDDDAEVMVENPNFDSQAKVAEIGEVSKQQETKHDSRNDDAPNTGEGRASFPLRIEPPENGVSNSGTPKLPSYMAPTKSAKAKLREQVSPRFSLDGYEKSSTARRCSLSSSINDKLTSISPRAQSLVQEAGKGVIKSDKSLASPRDGNGKNLSH</sequence>
<organism evidence="6 7">
    <name type="scientific">Erythroxylum novogranatense</name>
    <dbReference type="NCBI Taxonomy" id="1862640"/>
    <lineage>
        <taxon>Eukaryota</taxon>
        <taxon>Viridiplantae</taxon>
        <taxon>Streptophyta</taxon>
        <taxon>Embryophyta</taxon>
        <taxon>Tracheophyta</taxon>
        <taxon>Spermatophyta</taxon>
        <taxon>Magnoliopsida</taxon>
        <taxon>eudicotyledons</taxon>
        <taxon>Gunneridae</taxon>
        <taxon>Pentapetalae</taxon>
        <taxon>rosids</taxon>
        <taxon>fabids</taxon>
        <taxon>Malpighiales</taxon>
        <taxon>Erythroxylaceae</taxon>
        <taxon>Erythroxylum</taxon>
    </lineage>
</organism>
<feature type="region of interest" description="Disordered" evidence="4">
    <location>
        <begin position="377"/>
        <end position="536"/>
    </location>
</feature>
<evidence type="ECO:0000313" key="7">
    <source>
        <dbReference type="Proteomes" id="UP001159364"/>
    </source>
</evidence>
<protein>
    <recommendedName>
        <fullName evidence="5">DUF4005 domain-containing protein</fullName>
    </recommendedName>
</protein>
<dbReference type="EMBL" id="JAIWQS010000007">
    <property type="protein sequence ID" value="KAJ8760892.1"/>
    <property type="molecule type" value="Genomic_DNA"/>
</dbReference>
<keyword evidence="1" id="KW-0112">Calmodulin-binding</keyword>
<comment type="similarity">
    <text evidence="2">Belongs to the IQD family.</text>
</comment>
<keyword evidence="7" id="KW-1185">Reference proteome</keyword>
<dbReference type="PANTHER" id="PTHR32295">
    <property type="entry name" value="IQ-DOMAIN 5-RELATED"/>
    <property type="match status" value="1"/>
</dbReference>
<dbReference type="InterPro" id="IPR025064">
    <property type="entry name" value="DUF4005"/>
</dbReference>
<comment type="caution">
    <text evidence="6">The sequence shown here is derived from an EMBL/GenBank/DDBJ whole genome shotgun (WGS) entry which is preliminary data.</text>
</comment>
<dbReference type="AlphaFoldDB" id="A0AAV8T2I9"/>
<evidence type="ECO:0000256" key="4">
    <source>
        <dbReference type="SAM" id="MobiDB-lite"/>
    </source>
</evidence>
<dbReference type="Proteomes" id="UP001159364">
    <property type="component" value="Linkage Group LG07"/>
</dbReference>
<feature type="compositionally biased region" description="Polar residues" evidence="4">
    <location>
        <begin position="292"/>
        <end position="310"/>
    </location>
</feature>